<dbReference type="InterPro" id="IPR013785">
    <property type="entry name" value="Aldolase_TIM"/>
</dbReference>
<sequence length="280" mass="29615">MGPAPLPAIMVAPNGARRTKADHPALPVGIAEIVETARACFAAGAGGIHAHVRKSDGTHALDAGLYRELIAELAATVPEMMVQITTEAVGRYSPAQQRAVVRDVVPAAVSVALREMIPGTETQAAARFYHWAAEAEIAVQHILYDPEDVWRLAGLIAEKVVPASGLTLLFVLGRYAKNQESDPGDLPPFLAALKEMQSPADWAVCAFGRAETICLAEALKCGGKARVGFENSLWNGDGVLARDNAERVGEIAAVFDRIARLAPLKTGISSIPKTSNRAPG</sequence>
<comment type="cofactor">
    <cofactor evidence="1">
        <name>Zn(2+)</name>
        <dbReference type="ChEBI" id="CHEBI:29105"/>
    </cofactor>
</comment>
<keyword evidence="2" id="KW-0808">Transferase</keyword>
<reference evidence="5" key="1">
    <citation type="submission" date="2018-06" db="EMBL/GenBank/DDBJ databases">
        <authorList>
            <person name="Zhirakovskaya E."/>
        </authorList>
    </citation>
    <scope>NUCLEOTIDE SEQUENCE</scope>
</reference>
<accession>A0A3B0T5G2</accession>
<evidence type="ECO:0000313" key="5">
    <source>
        <dbReference type="EMBL" id="VAW12180.1"/>
    </source>
</evidence>
<dbReference type="GO" id="GO:0043720">
    <property type="term" value="F:3-keto-5-aminohexanoate cleavage activity"/>
    <property type="evidence" value="ECO:0007669"/>
    <property type="project" value="InterPro"/>
</dbReference>
<keyword evidence="3" id="KW-0479">Metal-binding</keyword>
<organism evidence="5">
    <name type="scientific">hydrothermal vent metagenome</name>
    <dbReference type="NCBI Taxonomy" id="652676"/>
    <lineage>
        <taxon>unclassified sequences</taxon>
        <taxon>metagenomes</taxon>
        <taxon>ecological metagenomes</taxon>
    </lineage>
</organism>
<evidence type="ECO:0000256" key="1">
    <source>
        <dbReference type="ARBA" id="ARBA00001947"/>
    </source>
</evidence>
<evidence type="ECO:0000256" key="3">
    <source>
        <dbReference type="ARBA" id="ARBA00022723"/>
    </source>
</evidence>
<proteinExistence type="predicted"/>
<evidence type="ECO:0000256" key="2">
    <source>
        <dbReference type="ARBA" id="ARBA00022679"/>
    </source>
</evidence>
<keyword evidence="4" id="KW-0862">Zinc</keyword>
<dbReference type="PANTHER" id="PTHR37418">
    <property type="entry name" value="3-KETO-5-AMINOHEXANOATE CLEAVAGE ENZYME-RELATED"/>
    <property type="match status" value="1"/>
</dbReference>
<dbReference type="AlphaFoldDB" id="A0A3B0T5G2"/>
<protein>
    <recommendedName>
        <fullName evidence="6">3-keto-5-aminohexanoate cleavage enzyme</fullName>
    </recommendedName>
</protein>
<evidence type="ECO:0000256" key="4">
    <source>
        <dbReference type="ARBA" id="ARBA00022833"/>
    </source>
</evidence>
<evidence type="ECO:0008006" key="6">
    <source>
        <dbReference type="Google" id="ProtNLM"/>
    </source>
</evidence>
<dbReference type="PANTHER" id="PTHR37418:SF2">
    <property type="entry name" value="3-KETO-5-AMINOHEXANOATE CLEAVAGE ENZYME"/>
    <property type="match status" value="1"/>
</dbReference>
<dbReference type="Pfam" id="PF05853">
    <property type="entry name" value="BKACE"/>
    <property type="match status" value="1"/>
</dbReference>
<name>A0A3B0T5G2_9ZZZZ</name>
<dbReference type="Gene3D" id="3.20.20.70">
    <property type="entry name" value="Aldolase class I"/>
    <property type="match status" value="1"/>
</dbReference>
<dbReference type="InterPro" id="IPR008567">
    <property type="entry name" value="BKACE"/>
</dbReference>
<gene>
    <name evidence="5" type="ORF">MNBD_ALPHA09-182</name>
</gene>
<dbReference type="GO" id="GO:0046872">
    <property type="term" value="F:metal ion binding"/>
    <property type="evidence" value="ECO:0007669"/>
    <property type="project" value="UniProtKB-KW"/>
</dbReference>
<dbReference type="EMBL" id="UOEM01000038">
    <property type="protein sequence ID" value="VAW12180.1"/>
    <property type="molecule type" value="Genomic_DNA"/>
</dbReference>